<proteinExistence type="predicted"/>
<evidence type="ECO:0000313" key="3">
    <source>
        <dbReference type="Proteomes" id="UP000076486"/>
    </source>
</evidence>
<dbReference type="Proteomes" id="UP000076486">
    <property type="component" value="Unassembled WGS sequence"/>
</dbReference>
<dbReference type="Gene3D" id="3.40.630.30">
    <property type="match status" value="1"/>
</dbReference>
<dbReference type="CDD" id="cd04301">
    <property type="entry name" value="NAT_SF"/>
    <property type="match status" value="1"/>
</dbReference>
<accession>A0A167LIL4</accession>
<organism evidence="2 3">
    <name type="scientific">Pseudoalteromonas luteoviolacea CPMOR-1</name>
    <dbReference type="NCBI Taxonomy" id="1365248"/>
    <lineage>
        <taxon>Bacteria</taxon>
        <taxon>Pseudomonadati</taxon>
        <taxon>Pseudomonadota</taxon>
        <taxon>Gammaproteobacteria</taxon>
        <taxon>Alteromonadales</taxon>
        <taxon>Pseudoalteromonadaceae</taxon>
        <taxon>Pseudoalteromonas</taxon>
    </lineage>
</organism>
<dbReference type="InterPro" id="IPR000182">
    <property type="entry name" value="GNAT_dom"/>
</dbReference>
<protein>
    <recommendedName>
        <fullName evidence="1">N-acetyltransferase domain-containing protein</fullName>
    </recommendedName>
</protein>
<comment type="caution">
    <text evidence="2">The sequence shown here is derived from an EMBL/GenBank/DDBJ whole genome shotgun (WGS) entry which is preliminary data.</text>
</comment>
<dbReference type="PATRIC" id="fig|1365248.3.peg.1883"/>
<dbReference type="AlphaFoldDB" id="A0A167LIL4"/>
<dbReference type="EMBL" id="AUYC01000021">
    <property type="protein sequence ID" value="KZN64598.1"/>
    <property type="molecule type" value="Genomic_DNA"/>
</dbReference>
<dbReference type="SUPFAM" id="SSF55729">
    <property type="entry name" value="Acyl-CoA N-acyltransferases (Nat)"/>
    <property type="match status" value="1"/>
</dbReference>
<dbReference type="GO" id="GO:0016747">
    <property type="term" value="F:acyltransferase activity, transferring groups other than amino-acyl groups"/>
    <property type="evidence" value="ECO:0007669"/>
    <property type="project" value="InterPro"/>
</dbReference>
<feature type="domain" description="N-acetyltransferase" evidence="1">
    <location>
        <begin position="1"/>
        <end position="128"/>
    </location>
</feature>
<dbReference type="PROSITE" id="PS51186">
    <property type="entry name" value="GNAT"/>
    <property type="match status" value="1"/>
</dbReference>
<sequence length="141" mass="16151">MQLSCFCLPAIQTPLVNKFYQANRVRGRATKQDLVWVVKLTKLIAACRVQKVEQDVFLSTVFVDPEYRGRGVATQLLASAIESEDLVYTFAYQDVVSLYLQLDFIKVSQDALPEKLRNMFVNYTKQGREITAMCFQRDVNA</sequence>
<name>A0A167LIL4_9GAMM</name>
<dbReference type="RefSeq" id="WP_063367609.1">
    <property type="nucleotide sequence ID" value="NZ_AUYC01000021.1"/>
</dbReference>
<evidence type="ECO:0000313" key="2">
    <source>
        <dbReference type="EMBL" id="KZN64598.1"/>
    </source>
</evidence>
<gene>
    <name evidence="2" type="ORF">N473_14845</name>
</gene>
<dbReference type="Pfam" id="PF13508">
    <property type="entry name" value="Acetyltransf_7"/>
    <property type="match status" value="1"/>
</dbReference>
<dbReference type="InterPro" id="IPR016181">
    <property type="entry name" value="Acyl_CoA_acyltransferase"/>
</dbReference>
<evidence type="ECO:0000259" key="1">
    <source>
        <dbReference type="PROSITE" id="PS51186"/>
    </source>
</evidence>
<reference evidence="2 3" key="1">
    <citation type="submission" date="2013-07" db="EMBL/GenBank/DDBJ databases">
        <title>Comparative Genomic and Metabolomic Analysis of Twelve Strains of Pseudoalteromonas luteoviolacea.</title>
        <authorList>
            <person name="Vynne N.G."/>
            <person name="Mansson M."/>
            <person name="Gram L."/>
        </authorList>
    </citation>
    <scope>NUCLEOTIDE SEQUENCE [LARGE SCALE GENOMIC DNA]</scope>
    <source>
        <strain evidence="2 3">CPMOR-1</strain>
    </source>
</reference>